<evidence type="ECO:0000256" key="5">
    <source>
        <dbReference type="ARBA" id="ARBA00023136"/>
    </source>
</evidence>
<reference evidence="7" key="1">
    <citation type="submission" date="2013-12" db="EMBL/GenBank/DDBJ databases">
        <authorList>
            <person name="Genoscope - CEA"/>
        </authorList>
    </citation>
    <scope>NUCLEOTIDE SEQUENCE</scope>
    <source>
        <strain evidence="7">CBS 1993</strain>
    </source>
</reference>
<gene>
    <name evidence="7" type="ORF">KUCA_T00006045001</name>
</gene>
<evidence type="ECO:0000313" key="7">
    <source>
        <dbReference type="EMBL" id="CDK30050.1"/>
    </source>
</evidence>
<feature type="transmembrane region" description="Helical" evidence="6">
    <location>
        <begin position="450"/>
        <end position="471"/>
    </location>
</feature>
<dbReference type="STRING" id="1382522.W6MY56"/>
<feature type="transmembrane region" description="Helical" evidence="6">
    <location>
        <begin position="374"/>
        <end position="394"/>
    </location>
</feature>
<dbReference type="Proteomes" id="UP000019384">
    <property type="component" value="Unassembled WGS sequence"/>
</dbReference>
<evidence type="ECO:0000256" key="3">
    <source>
        <dbReference type="ARBA" id="ARBA00022692"/>
    </source>
</evidence>
<sequence>MPEGSSAQDSHLLGPEEVQADEDHSFISNANTATTSDRIEDQLNTVINPHRSTFYIIVLTIVVGSLQLAWSTEFSEGTPFLLSLGISKQVLALIWIAGPISGTVGQPIVGIFSDKCNAAIGRRKPFILGGCAATAFSLWYLSHSTSIVGFFVRGADQDRINRIAVPFAAFGVYMLDFSISVIQASSRAFIVDCVPTDQQQIANAWAARSIGLFNIVGFWLGTVDLTRHLSFFGDTQFKVLATVAAIFLTVLTCAACWYVKERNPQTDIAIRAERRKHHRKLIAMGIDDDNLNVFTAIVSLFKQTVHSIRKLPPQIKIVCYAEFFAWIGYFPMLFYTTTYVGELYLYENGYSNPSSLPPEQRQPLLDEATRRGTLALLLHAITTLAVDLVLPLLVSPHSSAVQTHSCDSAWYRFKTFVQSVSVIKTWVVSHAVFILCTLSTFWIWNSRNAIIMFGFLGIPWGVALWAPFVLISEEVSRIKDIKARAAVVANQYHHHSRSRQFDDDDATFNPHVSPQLDSDFDYSSLDPSVLSGINGVMGKYSAVVHPKVVAKYDHMEHESGIILAIHNVYVAAPQIISSLASSLLFRLLALKKGEEGFDDSLGWVFRFGGLAAIGALVLSMRVKTNEQLMEEDWEESQA</sequence>
<keyword evidence="5 6" id="KW-0472">Membrane</keyword>
<keyword evidence="8" id="KW-1185">Reference proteome</keyword>
<reference evidence="7" key="2">
    <citation type="submission" date="2014-02" db="EMBL/GenBank/DDBJ databases">
        <title>Complete DNA sequence of /Kuraishia capsulata/ illustrates novel genomic features among budding yeasts (/Saccharomycotina/).</title>
        <authorList>
            <person name="Morales L."/>
            <person name="Noel B."/>
            <person name="Porcel B."/>
            <person name="Marcet-Houben M."/>
            <person name="Hullo M-F."/>
            <person name="Sacerdot C."/>
            <person name="Tekaia F."/>
            <person name="Leh-Louis V."/>
            <person name="Despons L."/>
            <person name="Khanna V."/>
            <person name="Aury J-M."/>
            <person name="Barbe V."/>
            <person name="Couloux A."/>
            <person name="Labadie K."/>
            <person name="Pelletier E."/>
            <person name="Souciet J-L."/>
            <person name="Boekhout T."/>
            <person name="Gabaldon T."/>
            <person name="Wincker P."/>
            <person name="Dujon B."/>
        </authorList>
    </citation>
    <scope>NUCLEOTIDE SEQUENCE</scope>
    <source>
        <strain evidence="7">CBS 1993</strain>
    </source>
</reference>
<dbReference type="GeneID" id="34523416"/>
<feature type="transmembrane region" description="Helical" evidence="6">
    <location>
        <begin position="52"/>
        <end position="70"/>
    </location>
</feature>
<accession>W6MY56</accession>
<dbReference type="Gene3D" id="1.20.1250.20">
    <property type="entry name" value="MFS general substrate transporter like domains"/>
    <property type="match status" value="1"/>
</dbReference>
<dbReference type="GO" id="GO:0008506">
    <property type="term" value="F:sucrose:proton symporter activity"/>
    <property type="evidence" value="ECO:0007669"/>
    <property type="project" value="TreeGrafter"/>
</dbReference>
<evidence type="ECO:0000256" key="4">
    <source>
        <dbReference type="ARBA" id="ARBA00022989"/>
    </source>
</evidence>
<feature type="transmembrane region" description="Helical" evidence="6">
    <location>
        <begin position="422"/>
        <end position="444"/>
    </location>
</feature>
<dbReference type="InterPro" id="IPR036259">
    <property type="entry name" value="MFS_trans_sf"/>
</dbReference>
<organism evidence="7 8">
    <name type="scientific">Kuraishia capsulata CBS 1993</name>
    <dbReference type="NCBI Taxonomy" id="1382522"/>
    <lineage>
        <taxon>Eukaryota</taxon>
        <taxon>Fungi</taxon>
        <taxon>Dikarya</taxon>
        <taxon>Ascomycota</taxon>
        <taxon>Saccharomycotina</taxon>
        <taxon>Pichiomycetes</taxon>
        <taxon>Pichiales</taxon>
        <taxon>Pichiaceae</taxon>
        <taxon>Kuraishia</taxon>
    </lineage>
</organism>
<dbReference type="EMBL" id="HG793131">
    <property type="protein sequence ID" value="CDK30050.1"/>
    <property type="molecule type" value="Genomic_DNA"/>
</dbReference>
<name>W6MY56_9ASCO</name>
<dbReference type="PANTHER" id="PTHR19432">
    <property type="entry name" value="SUGAR TRANSPORTER"/>
    <property type="match status" value="1"/>
</dbReference>
<feature type="transmembrane region" description="Helical" evidence="6">
    <location>
        <begin position="317"/>
        <end position="335"/>
    </location>
</feature>
<comment type="subcellular location">
    <subcellularLocation>
        <location evidence="1">Membrane</location>
        <topology evidence="1">Multi-pass membrane protein</topology>
    </subcellularLocation>
</comment>
<feature type="transmembrane region" description="Helical" evidence="6">
    <location>
        <begin position="90"/>
        <end position="113"/>
    </location>
</feature>
<evidence type="ECO:0000313" key="8">
    <source>
        <dbReference type="Proteomes" id="UP000019384"/>
    </source>
</evidence>
<feature type="transmembrane region" description="Helical" evidence="6">
    <location>
        <begin position="561"/>
        <end position="588"/>
    </location>
</feature>
<dbReference type="AlphaFoldDB" id="W6MY56"/>
<dbReference type="RefSeq" id="XP_022462028.1">
    <property type="nucleotide sequence ID" value="XM_022605274.1"/>
</dbReference>
<evidence type="ECO:0000256" key="6">
    <source>
        <dbReference type="SAM" id="Phobius"/>
    </source>
</evidence>
<evidence type="ECO:0000256" key="1">
    <source>
        <dbReference type="ARBA" id="ARBA00004141"/>
    </source>
</evidence>
<evidence type="ECO:0008006" key="9">
    <source>
        <dbReference type="Google" id="ProtNLM"/>
    </source>
</evidence>
<dbReference type="InterPro" id="IPR004896">
    <property type="entry name" value="PucC-rel"/>
</dbReference>
<feature type="transmembrane region" description="Helical" evidence="6">
    <location>
        <begin position="240"/>
        <end position="259"/>
    </location>
</feature>
<keyword evidence="4 6" id="KW-1133">Transmembrane helix</keyword>
<feature type="transmembrane region" description="Helical" evidence="6">
    <location>
        <begin position="600"/>
        <end position="619"/>
    </location>
</feature>
<feature type="transmembrane region" description="Helical" evidence="6">
    <location>
        <begin position="202"/>
        <end position="220"/>
    </location>
</feature>
<feature type="transmembrane region" description="Helical" evidence="6">
    <location>
        <begin position="163"/>
        <end position="182"/>
    </location>
</feature>
<dbReference type="OrthoDB" id="28755at2759"/>
<keyword evidence="3 6" id="KW-0812">Transmembrane</keyword>
<keyword evidence="2" id="KW-0813">Transport</keyword>
<evidence type="ECO:0000256" key="2">
    <source>
        <dbReference type="ARBA" id="ARBA00022448"/>
    </source>
</evidence>
<dbReference type="PANTHER" id="PTHR19432:SF35">
    <property type="entry name" value="SOLUTE CARRIER FAMILY 45 MEMBER 3 ISOFORM X1"/>
    <property type="match status" value="1"/>
</dbReference>
<proteinExistence type="predicted"/>
<dbReference type="SUPFAM" id="SSF103473">
    <property type="entry name" value="MFS general substrate transporter"/>
    <property type="match status" value="1"/>
</dbReference>
<dbReference type="HOGENOM" id="CLU_018303_1_1_1"/>
<protein>
    <recommendedName>
        <fullName evidence="9">Sucrose transporter</fullName>
    </recommendedName>
</protein>
<dbReference type="GO" id="GO:0005886">
    <property type="term" value="C:plasma membrane"/>
    <property type="evidence" value="ECO:0007669"/>
    <property type="project" value="TreeGrafter"/>
</dbReference>
<feature type="transmembrane region" description="Helical" evidence="6">
    <location>
        <begin position="125"/>
        <end position="143"/>
    </location>
</feature>
<dbReference type="Pfam" id="PF03209">
    <property type="entry name" value="PUCC"/>
    <property type="match status" value="1"/>
</dbReference>